<dbReference type="AlphaFoldDB" id="A0A9D1N4Q9"/>
<dbReference type="Pfam" id="PF12637">
    <property type="entry name" value="TSCPD"/>
    <property type="match status" value="1"/>
</dbReference>
<organism evidence="7 8">
    <name type="scientific">Candidatus Aphodomorpha intestinavium</name>
    <dbReference type="NCBI Taxonomy" id="2840672"/>
    <lineage>
        <taxon>Bacteria</taxon>
        <taxon>Bacillati</taxon>
        <taxon>Bacillota</taxon>
        <taxon>Clostridia</taxon>
        <taxon>Eubacteriales</taxon>
        <taxon>Candidatus Aphodomorpha</taxon>
    </lineage>
</organism>
<feature type="domain" description="TSCPD" evidence="6">
    <location>
        <begin position="6"/>
        <end position="79"/>
    </location>
</feature>
<keyword evidence="4" id="KW-0547">Nucleotide-binding</keyword>
<evidence type="ECO:0000256" key="2">
    <source>
        <dbReference type="ARBA" id="ARBA00012274"/>
    </source>
</evidence>
<evidence type="ECO:0000256" key="4">
    <source>
        <dbReference type="ARBA" id="ARBA00022741"/>
    </source>
</evidence>
<dbReference type="EMBL" id="DVNZ01000225">
    <property type="protein sequence ID" value="HIU94896.1"/>
    <property type="molecule type" value="Genomic_DNA"/>
</dbReference>
<evidence type="ECO:0000313" key="7">
    <source>
        <dbReference type="EMBL" id="HIU94896.1"/>
    </source>
</evidence>
<dbReference type="GO" id="GO:0071897">
    <property type="term" value="P:DNA biosynthetic process"/>
    <property type="evidence" value="ECO:0007669"/>
    <property type="project" value="UniProtKB-KW"/>
</dbReference>
<reference evidence="7" key="1">
    <citation type="submission" date="2020-10" db="EMBL/GenBank/DDBJ databases">
        <authorList>
            <person name="Gilroy R."/>
        </authorList>
    </citation>
    <scope>NUCLEOTIDE SEQUENCE</scope>
    <source>
        <strain evidence="7">ChiGjej2B2-16831</strain>
    </source>
</reference>
<evidence type="ECO:0000259" key="6">
    <source>
        <dbReference type="Pfam" id="PF12637"/>
    </source>
</evidence>
<gene>
    <name evidence="7" type="ORF">IAD24_07020</name>
</gene>
<dbReference type="InterPro" id="IPR024434">
    <property type="entry name" value="TSCPD_dom"/>
</dbReference>
<protein>
    <recommendedName>
        <fullName evidence="2">ribonucleoside-diphosphate reductase</fullName>
        <ecNumber evidence="2">1.17.4.1</ecNumber>
    </recommendedName>
</protein>
<proteinExistence type="inferred from homology"/>
<comment type="similarity">
    <text evidence="1">Belongs to the ribonucleoside diphosphate reductase class-2 family.</text>
</comment>
<sequence>MHYECTPRGVCASHLSFDIEDGKLQNVVFTGGCNGNLKAIGLLVEGRDAAEVAGTLRGNRCGYKPTSCADQLAQAIEQAVAAR</sequence>
<reference evidence="7" key="2">
    <citation type="journal article" date="2021" name="PeerJ">
        <title>Extensive microbial diversity within the chicken gut microbiome revealed by metagenomics and culture.</title>
        <authorList>
            <person name="Gilroy R."/>
            <person name="Ravi A."/>
            <person name="Getino M."/>
            <person name="Pursley I."/>
            <person name="Horton D.L."/>
            <person name="Alikhan N.F."/>
            <person name="Baker D."/>
            <person name="Gharbi K."/>
            <person name="Hall N."/>
            <person name="Watson M."/>
            <person name="Adriaenssens E.M."/>
            <person name="Foster-Nyarko E."/>
            <person name="Jarju S."/>
            <person name="Secka A."/>
            <person name="Antonio M."/>
            <person name="Oren A."/>
            <person name="Chaudhuri R.R."/>
            <person name="La Ragione R."/>
            <person name="Hildebrand F."/>
            <person name="Pallen M.J."/>
        </authorList>
    </citation>
    <scope>NUCLEOTIDE SEQUENCE</scope>
    <source>
        <strain evidence="7">ChiGjej2B2-16831</strain>
    </source>
</reference>
<comment type="caution">
    <text evidence="7">The sequence shown here is derived from an EMBL/GenBank/DDBJ whole genome shotgun (WGS) entry which is preliminary data.</text>
</comment>
<accession>A0A9D1N4Q9</accession>
<dbReference type="GO" id="GO:0004748">
    <property type="term" value="F:ribonucleoside-diphosphate reductase activity, thioredoxin disulfide as acceptor"/>
    <property type="evidence" value="ECO:0007669"/>
    <property type="project" value="UniProtKB-EC"/>
</dbReference>
<dbReference type="GO" id="GO:0000166">
    <property type="term" value="F:nucleotide binding"/>
    <property type="evidence" value="ECO:0007669"/>
    <property type="project" value="UniProtKB-KW"/>
</dbReference>
<dbReference type="EC" id="1.17.4.1" evidence="2"/>
<comment type="catalytic activity">
    <reaction evidence="5">
        <text>a 2'-deoxyribonucleoside 5'-diphosphate + [thioredoxin]-disulfide + H2O = a ribonucleoside 5'-diphosphate + [thioredoxin]-dithiol</text>
        <dbReference type="Rhea" id="RHEA:23252"/>
        <dbReference type="Rhea" id="RHEA-COMP:10698"/>
        <dbReference type="Rhea" id="RHEA-COMP:10700"/>
        <dbReference type="ChEBI" id="CHEBI:15377"/>
        <dbReference type="ChEBI" id="CHEBI:29950"/>
        <dbReference type="ChEBI" id="CHEBI:50058"/>
        <dbReference type="ChEBI" id="CHEBI:57930"/>
        <dbReference type="ChEBI" id="CHEBI:73316"/>
        <dbReference type="EC" id="1.17.4.1"/>
    </reaction>
</comment>
<evidence type="ECO:0000313" key="8">
    <source>
        <dbReference type="Proteomes" id="UP000824128"/>
    </source>
</evidence>
<evidence type="ECO:0000256" key="3">
    <source>
        <dbReference type="ARBA" id="ARBA00022634"/>
    </source>
</evidence>
<evidence type="ECO:0000256" key="5">
    <source>
        <dbReference type="ARBA" id="ARBA00047754"/>
    </source>
</evidence>
<dbReference type="Proteomes" id="UP000824128">
    <property type="component" value="Unassembled WGS sequence"/>
</dbReference>
<keyword evidence="3" id="KW-0237">DNA synthesis</keyword>
<dbReference type="InterPro" id="IPR023806">
    <property type="entry name" value="CHP03905"/>
</dbReference>
<name>A0A9D1N4Q9_9FIRM</name>
<evidence type="ECO:0000256" key="1">
    <source>
        <dbReference type="ARBA" id="ARBA00007405"/>
    </source>
</evidence>
<dbReference type="NCBIfam" id="TIGR03905">
    <property type="entry name" value="TIGR03905_4_Cys"/>
    <property type="match status" value="1"/>
</dbReference>